<keyword evidence="2" id="KW-1185">Reference proteome</keyword>
<dbReference type="GeneTree" id="ENSGT01120000272706"/>
<proteinExistence type="predicted"/>
<evidence type="ECO:0000313" key="2">
    <source>
        <dbReference type="Proteomes" id="UP000694620"/>
    </source>
</evidence>
<dbReference type="Proteomes" id="UP000694620">
    <property type="component" value="Unassembled WGS sequence"/>
</dbReference>
<dbReference type="AlphaFoldDB" id="A0A8C4T2T4"/>
<organism evidence="1 2">
    <name type="scientific">Erpetoichthys calabaricus</name>
    <name type="common">Rope fish</name>
    <name type="synonym">Calamoichthys calabaricus</name>
    <dbReference type="NCBI Taxonomy" id="27687"/>
    <lineage>
        <taxon>Eukaryota</taxon>
        <taxon>Metazoa</taxon>
        <taxon>Chordata</taxon>
        <taxon>Craniata</taxon>
        <taxon>Vertebrata</taxon>
        <taxon>Euteleostomi</taxon>
        <taxon>Actinopterygii</taxon>
        <taxon>Polypteriformes</taxon>
        <taxon>Polypteridae</taxon>
        <taxon>Erpetoichthys</taxon>
    </lineage>
</organism>
<reference evidence="1" key="2">
    <citation type="submission" date="2025-09" db="UniProtKB">
        <authorList>
            <consortium name="Ensembl"/>
        </authorList>
    </citation>
    <scope>IDENTIFICATION</scope>
</reference>
<name>A0A8C4T2T4_ERPCA</name>
<accession>A0A8C4T2T4</accession>
<dbReference type="Ensembl" id="ENSECRT00000023816.1">
    <property type="protein sequence ID" value="ENSECRP00000023313.1"/>
    <property type="gene ID" value="ENSECRG00000015776.1"/>
</dbReference>
<reference evidence="1" key="1">
    <citation type="submission" date="2025-08" db="UniProtKB">
        <authorList>
            <consortium name="Ensembl"/>
        </authorList>
    </citation>
    <scope>IDENTIFICATION</scope>
</reference>
<protein>
    <submittedName>
        <fullName evidence="1">Uncharacterized protein</fullName>
    </submittedName>
</protein>
<evidence type="ECO:0000313" key="1">
    <source>
        <dbReference type="Ensembl" id="ENSECRP00000023313.1"/>
    </source>
</evidence>
<sequence>MEKKGDLSDFEHGMVVCARWAGLSTSETADLIGFSCTTISRIYREWSEKGKISSERPFSGRKCFVDARSLRRMARLVQYDRKQVGYSSRRPQRVPRMSQLCDKCFQNLVECMP</sequence>